<dbReference type="InterPro" id="IPR003961">
    <property type="entry name" value="FN3_dom"/>
</dbReference>
<dbReference type="InterPro" id="IPR036116">
    <property type="entry name" value="FN3_sf"/>
</dbReference>
<dbReference type="PROSITE" id="PS50853">
    <property type="entry name" value="FN3"/>
    <property type="match status" value="1"/>
</dbReference>
<evidence type="ECO:0000259" key="3">
    <source>
        <dbReference type="PROSITE" id="PS50853"/>
    </source>
</evidence>
<feature type="signal peptide" evidence="1">
    <location>
        <begin position="1"/>
        <end position="22"/>
    </location>
</feature>
<dbReference type="InterPro" id="IPR008979">
    <property type="entry name" value="Galactose-bd-like_sf"/>
</dbReference>
<dbReference type="eggNOG" id="COG3979">
    <property type="taxonomic scope" value="Bacteria"/>
</dbReference>
<dbReference type="SMART" id="SM00060">
    <property type="entry name" value="FN3"/>
    <property type="match status" value="1"/>
</dbReference>
<feature type="domain" description="Fibronectin type-III" evidence="3">
    <location>
        <begin position="497"/>
        <end position="584"/>
    </location>
</feature>
<dbReference type="Pfam" id="PF00041">
    <property type="entry name" value="fn3"/>
    <property type="match status" value="1"/>
</dbReference>
<feature type="domain" description="F5/8 type C" evidence="2">
    <location>
        <begin position="25"/>
        <end position="183"/>
    </location>
</feature>
<dbReference type="RefSeq" id="WP_036688159.1">
    <property type="nucleotide sequence ID" value="NZ_JNVM01000021.1"/>
</dbReference>
<gene>
    <name evidence="4" type="ORF">ET33_15745</name>
</gene>
<evidence type="ECO:0000259" key="2">
    <source>
        <dbReference type="PROSITE" id="PS50022"/>
    </source>
</evidence>
<keyword evidence="1" id="KW-0732">Signal</keyword>
<dbReference type="SUPFAM" id="SSF49265">
    <property type="entry name" value="Fibronectin type III"/>
    <property type="match status" value="1"/>
</dbReference>
<dbReference type="Pfam" id="PF14488">
    <property type="entry name" value="DUF4434"/>
    <property type="match status" value="1"/>
</dbReference>
<evidence type="ECO:0000313" key="4">
    <source>
        <dbReference type="EMBL" id="KEQ23576.1"/>
    </source>
</evidence>
<dbReference type="Proteomes" id="UP000028123">
    <property type="component" value="Unassembled WGS sequence"/>
</dbReference>
<accession>A0A081NYQ3</accession>
<dbReference type="CDD" id="cd00063">
    <property type="entry name" value="FN3"/>
    <property type="match status" value="1"/>
</dbReference>
<evidence type="ECO:0000313" key="5">
    <source>
        <dbReference type="Proteomes" id="UP000028123"/>
    </source>
</evidence>
<dbReference type="InterPro" id="IPR000421">
    <property type="entry name" value="FA58C"/>
</dbReference>
<protein>
    <recommendedName>
        <fullName evidence="6">F5/8 type C domain-containing protein</fullName>
    </recommendedName>
</protein>
<proteinExistence type="predicted"/>
<evidence type="ECO:0008006" key="6">
    <source>
        <dbReference type="Google" id="ProtNLM"/>
    </source>
</evidence>
<comment type="caution">
    <text evidence="4">The sequence shown here is derived from an EMBL/GenBank/DDBJ whole genome shotgun (WGS) entry which is preliminary data.</text>
</comment>
<feature type="chain" id="PRO_5038521880" description="F5/8 type C domain-containing protein" evidence="1">
    <location>
        <begin position="23"/>
        <end position="736"/>
    </location>
</feature>
<reference evidence="4 5" key="1">
    <citation type="submission" date="2014-06" db="EMBL/GenBank/DDBJ databases">
        <title>Draft genome sequence of Paenibacillus sp. MSt1.</title>
        <authorList>
            <person name="Aw Y.K."/>
            <person name="Ong K.S."/>
            <person name="Gan H.M."/>
            <person name="Lee S.M."/>
        </authorList>
    </citation>
    <scope>NUCLEOTIDE SEQUENCE [LARGE SCALE GENOMIC DNA]</scope>
    <source>
        <strain evidence="4 5">MSt1</strain>
    </source>
</reference>
<dbReference type="InterPro" id="IPR027849">
    <property type="entry name" value="DUF4434"/>
</dbReference>
<dbReference type="SUPFAM" id="SSF49785">
    <property type="entry name" value="Galactose-binding domain-like"/>
    <property type="match status" value="2"/>
</dbReference>
<keyword evidence="5" id="KW-1185">Reference proteome</keyword>
<dbReference type="Gene3D" id="2.60.40.10">
    <property type="entry name" value="Immunoglobulins"/>
    <property type="match status" value="1"/>
</dbReference>
<sequence>MKLRSVSITVLFTMIFSLFALAGFNPQPSYATSTNLLLGKAYTSSSAADAGYPDTNNKELTDGIEASYLLADTAWQGRFNDTSYSFTVDLGKLQTFKNFKTNFYKYTGAGIQTPIQVEFSSSTDNSTWITACSVSQQGDAVDIAPVPYSCSAASDITARYVKMTVISAPSTYSFVDEWEVTPAQVSSSIALSGTFLQPYLANQWTDAEWNTEFQKMKDVGINKLILNWTADSKNKTTVYPTTALSGYTQNTSADLIAKALSKGNIYGVDIYLGLQINQDWFVKYANDATWLSNEANISKTLAGDLWTKYGTNPSLKGFYLPFEVDNWNLPSTTEWDRLISFYQTVGSYIKQQSSSMTVMISPFFNPSGQTTARWQTMWEYILSKSPLDIFALQDGVGAGHAETSQLGAWFSATKTAINNARPSMQFWDNAETFTADFKTLDIKTVVADLNAVRPYVSDYISFSFNHYISPQQVNPLYYATYKDYVLSGSLDAAAPTTPTNLSGRSVNSDTNLLNWTPSTDNFGIVGYKIYRNNELVWTAYTNATSFTDSQLNSSTSYRYTVQAFDAAGNYSAQSLPVTVTTYAETNYPTNLASGKKYTSTLPAHPSYPDSGGELTDGAFGTTSSWDGAWQGSNAASPYSFTIDLGSSKSIKEVNANFLQAISAGVLLPETVTFSSSSDSISFKQIGVVHKPAVSSSDQTKTYRLTDLSGITDRYVKVTIEPASIAWTLIDEIQVKQ</sequence>
<dbReference type="eggNOG" id="COG3525">
    <property type="taxonomic scope" value="Bacteria"/>
</dbReference>
<dbReference type="Gene3D" id="2.60.120.260">
    <property type="entry name" value="Galactose-binding domain-like"/>
    <property type="match status" value="2"/>
</dbReference>
<evidence type="ECO:0000256" key="1">
    <source>
        <dbReference type="SAM" id="SignalP"/>
    </source>
</evidence>
<dbReference type="InterPro" id="IPR013783">
    <property type="entry name" value="Ig-like_fold"/>
</dbReference>
<dbReference type="SUPFAM" id="SSF51445">
    <property type="entry name" value="(Trans)glycosidases"/>
    <property type="match status" value="1"/>
</dbReference>
<dbReference type="Pfam" id="PF00754">
    <property type="entry name" value="F5_F8_type_C"/>
    <property type="match status" value="1"/>
</dbReference>
<dbReference type="InterPro" id="IPR017853">
    <property type="entry name" value="GH"/>
</dbReference>
<organism evidence="4 5">
    <name type="scientific">Paenibacillus tyrfis</name>
    <dbReference type="NCBI Taxonomy" id="1501230"/>
    <lineage>
        <taxon>Bacteria</taxon>
        <taxon>Bacillati</taxon>
        <taxon>Bacillota</taxon>
        <taxon>Bacilli</taxon>
        <taxon>Bacillales</taxon>
        <taxon>Paenibacillaceae</taxon>
        <taxon>Paenibacillus</taxon>
    </lineage>
</organism>
<dbReference type="EMBL" id="JNVM01000021">
    <property type="protein sequence ID" value="KEQ23576.1"/>
    <property type="molecule type" value="Genomic_DNA"/>
</dbReference>
<name>A0A081NYQ3_9BACL</name>
<dbReference type="PROSITE" id="PS50022">
    <property type="entry name" value="FA58C_3"/>
    <property type="match status" value="1"/>
</dbReference>
<dbReference type="Gene3D" id="3.20.20.80">
    <property type="entry name" value="Glycosidases"/>
    <property type="match status" value="1"/>
</dbReference>
<dbReference type="OrthoDB" id="6044697at2"/>
<dbReference type="AlphaFoldDB" id="A0A081NYQ3"/>